<reference evidence="2 3" key="1">
    <citation type="journal article" date="2014" name="PLoS ONE">
        <title>De novo Genome Assembly of the Fungal Plant Pathogen Pyrenophora semeniperda.</title>
        <authorList>
            <person name="Soliai M.M."/>
            <person name="Meyer S.E."/>
            <person name="Udall J.A."/>
            <person name="Elzinga D.E."/>
            <person name="Hermansen R.A."/>
            <person name="Bodily P.M."/>
            <person name="Hart A.A."/>
            <person name="Coleman C.E."/>
        </authorList>
    </citation>
    <scope>NUCLEOTIDE SEQUENCE [LARGE SCALE GENOMIC DNA]</scope>
    <source>
        <strain evidence="2 3">CCB06</strain>
        <tissue evidence="2">Mycelium</tissue>
    </source>
</reference>
<gene>
    <name evidence="2" type="ORF">GMOD_00005852</name>
</gene>
<accession>A0A3M7MA11</accession>
<protein>
    <submittedName>
        <fullName evidence="2">Serine threonine-kinase nek9</fullName>
    </submittedName>
</protein>
<dbReference type="AlphaFoldDB" id="A0A3M7MA11"/>
<dbReference type="Proteomes" id="UP000265663">
    <property type="component" value="Unassembled WGS sequence"/>
</dbReference>
<keyword evidence="3" id="KW-1185">Reference proteome</keyword>
<dbReference type="EMBL" id="KE747826">
    <property type="protein sequence ID" value="RMZ71317.1"/>
    <property type="molecule type" value="Genomic_DNA"/>
</dbReference>
<evidence type="ECO:0000313" key="3">
    <source>
        <dbReference type="Proteomes" id="UP000265663"/>
    </source>
</evidence>
<keyword evidence="2" id="KW-0418">Kinase</keyword>
<evidence type="ECO:0000313" key="2">
    <source>
        <dbReference type="EMBL" id="RMZ71317.1"/>
    </source>
</evidence>
<name>A0A3M7MA11_9PLEO</name>
<organism evidence="2 3">
    <name type="scientific">Pyrenophora seminiperda CCB06</name>
    <dbReference type="NCBI Taxonomy" id="1302712"/>
    <lineage>
        <taxon>Eukaryota</taxon>
        <taxon>Fungi</taxon>
        <taxon>Dikarya</taxon>
        <taxon>Ascomycota</taxon>
        <taxon>Pezizomycotina</taxon>
        <taxon>Dothideomycetes</taxon>
        <taxon>Pleosporomycetidae</taxon>
        <taxon>Pleosporales</taxon>
        <taxon>Pleosporineae</taxon>
        <taxon>Pleosporaceae</taxon>
        <taxon>Pyrenophora</taxon>
    </lineage>
</organism>
<evidence type="ECO:0000256" key="1">
    <source>
        <dbReference type="SAM" id="SignalP"/>
    </source>
</evidence>
<dbReference type="Gene3D" id="2.130.10.30">
    <property type="entry name" value="Regulator of chromosome condensation 1/beta-lactamase-inhibitor protein II"/>
    <property type="match status" value="1"/>
</dbReference>
<dbReference type="InterPro" id="IPR009091">
    <property type="entry name" value="RCC1/BLIP-II"/>
</dbReference>
<sequence>MPCITTVVLFAITMQLYALGLTLDPEHKPKNAPFLSASSVKVLWSSWCDAVIAHTDGVTSAVLYNGIGLTAGQRARLGDDAELKRAVDGEGRHAMFFGSSMHDGLRGYVLTDKSEEAMAQKDELSATQQKVVLFATDLEMTNGIPEVQVFSVGEESPIITKINFLSDESLMLVTRFRSTKLGLTTTMGDLSELRKQLSHPTSLLSEKFFLPQHRLQCVTNATTATILDNDRHVRTATNDPRYPKCLGRRYEENRDFAPVPYLSETSITKIVSGGYMSAALSSEGELFLWGQACPGSKGELSVLNENGAERDLPDGVSVEGEQDEFVKCLEVRIEGHEASVYDVAIGHGHILVAAELLGSGRKNKRVVYAAGDNSRNQLGLGAEKNFLDTFEEVVVLRGKQVAQLVAAGWSSFVVLLDK</sequence>
<dbReference type="GO" id="GO:0016301">
    <property type="term" value="F:kinase activity"/>
    <property type="evidence" value="ECO:0007669"/>
    <property type="project" value="UniProtKB-KW"/>
</dbReference>
<feature type="chain" id="PRO_5017960010" evidence="1">
    <location>
        <begin position="19"/>
        <end position="418"/>
    </location>
</feature>
<keyword evidence="1" id="KW-0732">Signal</keyword>
<dbReference type="OrthoDB" id="5370059at2759"/>
<keyword evidence="2" id="KW-0808">Transferase</keyword>
<dbReference type="SUPFAM" id="SSF50985">
    <property type="entry name" value="RCC1/BLIP-II"/>
    <property type="match status" value="1"/>
</dbReference>
<feature type="signal peptide" evidence="1">
    <location>
        <begin position="1"/>
        <end position="18"/>
    </location>
</feature>
<proteinExistence type="predicted"/>